<keyword evidence="1" id="KW-1133">Transmembrane helix</keyword>
<comment type="caution">
    <text evidence="2">The sequence shown here is derived from an EMBL/GenBank/DDBJ whole genome shotgun (WGS) entry which is preliminary data.</text>
</comment>
<sequence length="72" mass="7824">MGMHHVEKQDRTPLVVRWLSTYGPDGTVGEGSWDRRVQEPLPRVDPARRARGAMVGFAVVTIVAAVASVLIG</sequence>
<accession>A0ABW8C9V9</accession>
<evidence type="ECO:0000313" key="3">
    <source>
        <dbReference type="Proteomes" id="UP001614394"/>
    </source>
</evidence>
<dbReference type="RefSeq" id="WP_399649487.1">
    <property type="nucleotide sequence ID" value="NZ_JBITYG010000004.1"/>
</dbReference>
<evidence type="ECO:0000313" key="2">
    <source>
        <dbReference type="EMBL" id="MFI9102181.1"/>
    </source>
</evidence>
<proteinExistence type="predicted"/>
<dbReference type="Proteomes" id="UP001614394">
    <property type="component" value="Unassembled WGS sequence"/>
</dbReference>
<feature type="transmembrane region" description="Helical" evidence="1">
    <location>
        <begin position="52"/>
        <end position="71"/>
    </location>
</feature>
<name>A0ABW8C9V9_9ACTN</name>
<evidence type="ECO:0008006" key="4">
    <source>
        <dbReference type="Google" id="ProtNLM"/>
    </source>
</evidence>
<keyword evidence="3" id="KW-1185">Reference proteome</keyword>
<gene>
    <name evidence="2" type="ORF">ACIGXA_16810</name>
</gene>
<keyword evidence="1" id="KW-0472">Membrane</keyword>
<reference evidence="2 3" key="1">
    <citation type="submission" date="2024-10" db="EMBL/GenBank/DDBJ databases">
        <title>The Natural Products Discovery Center: Release of the First 8490 Sequenced Strains for Exploring Actinobacteria Biosynthetic Diversity.</title>
        <authorList>
            <person name="Kalkreuter E."/>
            <person name="Kautsar S.A."/>
            <person name="Yang D."/>
            <person name="Bader C.D."/>
            <person name="Teijaro C.N."/>
            <person name="Fluegel L."/>
            <person name="Davis C.M."/>
            <person name="Simpson J.R."/>
            <person name="Lauterbach L."/>
            <person name="Steele A.D."/>
            <person name="Gui C."/>
            <person name="Meng S."/>
            <person name="Li G."/>
            <person name="Viehrig K."/>
            <person name="Ye F."/>
            <person name="Su P."/>
            <person name="Kiefer A.F."/>
            <person name="Nichols A."/>
            <person name="Cepeda A.J."/>
            <person name="Yan W."/>
            <person name="Fan B."/>
            <person name="Jiang Y."/>
            <person name="Adhikari A."/>
            <person name="Zheng C.-J."/>
            <person name="Schuster L."/>
            <person name="Cowan T.M."/>
            <person name="Smanski M.J."/>
            <person name="Chevrette M.G."/>
            <person name="De Carvalho L.P.S."/>
            <person name="Shen B."/>
        </authorList>
    </citation>
    <scope>NUCLEOTIDE SEQUENCE [LARGE SCALE GENOMIC DNA]</scope>
    <source>
        <strain evidence="2 3">NPDC053399</strain>
    </source>
</reference>
<organism evidence="2 3">
    <name type="scientific">Streptomyces fildesensis</name>
    <dbReference type="NCBI Taxonomy" id="375757"/>
    <lineage>
        <taxon>Bacteria</taxon>
        <taxon>Bacillati</taxon>
        <taxon>Actinomycetota</taxon>
        <taxon>Actinomycetes</taxon>
        <taxon>Kitasatosporales</taxon>
        <taxon>Streptomycetaceae</taxon>
        <taxon>Streptomyces</taxon>
    </lineage>
</organism>
<protein>
    <recommendedName>
        <fullName evidence="4">Integral membrane protein</fullName>
    </recommendedName>
</protein>
<keyword evidence="1" id="KW-0812">Transmembrane</keyword>
<dbReference type="EMBL" id="JBITYG010000004">
    <property type="protein sequence ID" value="MFI9102181.1"/>
    <property type="molecule type" value="Genomic_DNA"/>
</dbReference>
<evidence type="ECO:0000256" key="1">
    <source>
        <dbReference type="SAM" id="Phobius"/>
    </source>
</evidence>